<organism evidence="1 2">
    <name type="scientific">Leptospira noguchii serovar Autumnalis str. ZUN142</name>
    <dbReference type="NCBI Taxonomy" id="1085540"/>
    <lineage>
        <taxon>Bacteria</taxon>
        <taxon>Pseudomonadati</taxon>
        <taxon>Spirochaetota</taxon>
        <taxon>Spirochaetia</taxon>
        <taxon>Leptospirales</taxon>
        <taxon>Leptospiraceae</taxon>
        <taxon>Leptospira</taxon>
    </lineage>
</organism>
<dbReference type="Proteomes" id="UP000012153">
    <property type="component" value="Unassembled WGS sequence"/>
</dbReference>
<dbReference type="InterPro" id="IPR036322">
    <property type="entry name" value="WD40_repeat_dom_sf"/>
</dbReference>
<dbReference type="SUPFAM" id="SSF50978">
    <property type="entry name" value="WD40 repeat-like"/>
    <property type="match status" value="1"/>
</dbReference>
<comment type="caution">
    <text evidence="1">The sequence shown here is derived from an EMBL/GenBank/DDBJ whole genome shotgun (WGS) entry which is preliminary data.</text>
</comment>
<name>M6U4S4_9LEPT</name>
<reference evidence="1 2" key="1">
    <citation type="submission" date="2013-01" db="EMBL/GenBank/DDBJ databases">
        <authorList>
            <person name="Harkins D.M."/>
            <person name="Durkin A.S."/>
            <person name="Brinkac L.M."/>
            <person name="Haft D.H."/>
            <person name="Selengut J.D."/>
            <person name="Sanka R."/>
            <person name="DePew J."/>
            <person name="Purushe J."/>
            <person name="Matthias M.A."/>
            <person name="Vinetz J.M."/>
            <person name="Sutton G.G."/>
            <person name="Nierman W.C."/>
            <person name="Fouts D.E."/>
        </authorList>
    </citation>
    <scope>NUCLEOTIDE SEQUENCE [LARGE SCALE GENOMIC DNA]</scope>
    <source>
        <strain evidence="1 2">ZUN142</strain>
    </source>
</reference>
<evidence type="ECO:0000313" key="1">
    <source>
        <dbReference type="EMBL" id="EMO39485.1"/>
    </source>
</evidence>
<dbReference type="RefSeq" id="WP_004441103.1">
    <property type="nucleotide sequence ID" value="NZ_AHOP02000054.1"/>
</dbReference>
<proteinExistence type="predicted"/>
<dbReference type="EMBL" id="AHOP02000054">
    <property type="protein sequence ID" value="EMO39485.1"/>
    <property type="molecule type" value="Genomic_DNA"/>
</dbReference>
<accession>M6U4S4</accession>
<protein>
    <submittedName>
        <fullName evidence="1">Uncharacterized protein</fullName>
    </submittedName>
</protein>
<gene>
    <name evidence="1" type="ORF">LEP1GSC186_1274</name>
</gene>
<dbReference type="AlphaFoldDB" id="M6U4S4"/>
<sequence length="339" mass="38936">MLSCHLDLLHKVFLKNVNQFVIYKDHAFVYGDAHEIHILSLEVPEKPTLVRSISFQKGIVKVDIKKDILYATENQRAIHIFDLSNVSDPKRVNSFILLGYNIYDMKIVGENAIVAMNSEGIGLVDLNLPDQIQPVQKLKLENRYVERLVSFGDKLLIVNDSQNDLLLYEVSIINGFLKIENKIEFPDFNPSRVFCGTSEVILYGEFKKEKKNRNGILLLDKSLQPLGDPIRLERFPIVCFQLSDANFLFGFDYSYVLLDKTKRAIVPLFAQFKQRNSDQYVEIVSNSNSGLEPRDTSDLVSMNSLQNAYKQEGDFFFALHGSYFISFRILENSLFQDIV</sequence>
<evidence type="ECO:0000313" key="2">
    <source>
        <dbReference type="Proteomes" id="UP000012153"/>
    </source>
</evidence>